<accession>K0K6C2</accession>
<protein>
    <submittedName>
        <fullName evidence="1">Uncharacterized protein</fullName>
    </submittedName>
</protein>
<dbReference type="Gene3D" id="3.40.50.1010">
    <property type="entry name" value="5'-nuclease"/>
    <property type="match status" value="1"/>
</dbReference>
<keyword evidence="2" id="KW-1185">Reference proteome</keyword>
<dbReference type="eggNOG" id="COG1487">
    <property type="taxonomic scope" value="Bacteria"/>
</dbReference>
<reference evidence="1 2" key="1">
    <citation type="journal article" date="2012" name="BMC Genomics">
        <title>Complete genome sequence of Saccharothrix espanaensis DSM 44229T and comparison to the other completely sequenced Pseudonocardiaceae.</title>
        <authorList>
            <person name="Strobel T."/>
            <person name="Al-Dilaimi A."/>
            <person name="Blom J."/>
            <person name="Gessner A."/>
            <person name="Kalinowski J."/>
            <person name="Luzhetska M."/>
            <person name="Puhler A."/>
            <person name="Szczepanowski R."/>
            <person name="Bechthold A."/>
            <person name="Ruckert C."/>
        </authorList>
    </citation>
    <scope>NUCLEOTIDE SEQUENCE [LARGE SCALE GENOMIC DNA]</scope>
    <source>
        <strain evidence="2">ATCC 51144 / DSM 44229 / JCM 9112 / NBRC 15066 / NRRL 15764</strain>
    </source>
</reference>
<organism evidence="1 2">
    <name type="scientific">Saccharothrix espanaensis (strain ATCC 51144 / DSM 44229 / JCM 9112 / NBRC 15066 / NRRL 15764)</name>
    <dbReference type="NCBI Taxonomy" id="1179773"/>
    <lineage>
        <taxon>Bacteria</taxon>
        <taxon>Bacillati</taxon>
        <taxon>Actinomycetota</taxon>
        <taxon>Actinomycetes</taxon>
        <taxon>Pseudonocardiales</taxon>
        <taxon>Pseudonocardiaceae</taxon>
        <taxon>Saccharothrix</taxon>
    </lineage>
</organism>
<evidence type="ECO:0000313" key="2">
    <source>
        <dbReference type="Proteomes" id="UP000006281"/>
    </source>
</evidence>
<proteinExistence type="predicted"/>
<dbReference type="EMBL" id="HE804045">
    <property type="protein sequence ID" value="CCH33871.1"/>
    <property type="molecule type" value="Genomic_DNA"/>
</dbReference>
<dbReference type="Proteomes" id="UP000006281">
    <property type="component" value="Chromosome"/>
</dbReference>
<dbReference type="STRING" id="1179773.BN6_66340"/>
<dbReference type="PATRIC" id="fig|1179773.3.peg.6685"/>
<gene>
    <name evidence="1" type="ordered locus">BN6_66340</name>
</gene>
<evidence type="ECO:0000313" key="1">
    <source>
        <dbReference type="EMBL" id="CCH33871.1"/>
    </source>
</evidence>
<dbReference type="HOGENOM" id="CLU_2234636_0_0_11"/>
<dbReference type="AlphaFoldDB" id="K0K6C2"/>
<name>K0K6C2_SACES</name>
<dbReference type="KEGG" id="sesp:BN6_66340"/>
<sequence>MDRGVHHGLPLITSRRSAPSPCLVVAAARAARTDKLDAALVEFEPFPFDGQAATRFGTLIALTLGAKRHRLDLMTAAIASARGLRYTRATRRTSVHQLRERHSSR</sequence>